<name>A0A3Q8Q3Y0_9VIRU</name>
<accession>A0A3Q8Q3Y0</accession>
<protein>
    <submittedName>
        <fullName evidence="1">Ribbon-helix-helix domain</fullName>
    </submittedName>
</protein>
<dbReference type="Proteomes" id="UP000277970">
    <property type="component" value="Segment"/>
</dbReference>
<organism evidence="1">
    <name type="scientific">Sulfolobales Beppu rod-shaped virus 1</name>
    <dbReference type="NCBI Taxonomy" id="2493121"/>
    <lineage>
        <taxon>Viruses</taxon>
        <taxon>Adnaviria</taxon>
        <taxon>Zilligvirae</taxon>
        <taxon>Taleaviricota</taxon>
        <taxon>Tokiviricetes</taxon>
        <taxon>Ligamenvirales</taxon>
        <taxon>Rudiviridae</taxon>
        <taxon>Japarudivirus</taxon>
        <taxon>Japarudivirus beppuense</taxon>
        <taxon>Japarudivirus SBRV1</taxon>
    </lineage>
</organism>
<sequence length="94" mass="11266">MAERREKIIVRVPDEFKEFFYENKQEIIKKAFEILEQNNEEIEKARKLDDFVNYGSICTISVPYEIAEKIKKLASEKNVKLSKLLRYVMYNIKS</sequence>
<evidence type="ECO:0000313" key="1">
    <source>
        <dbReference type="EMBL" id="AZI75901.1"/>
    </source>
</evidence>
<proteinExistence type="predicted"/>
<reference evidence="1" key="1">
    <citation type="journal article" date="2018" name="Environ. Microbiol.">
        <title>New archaeal viruses discovered by metagenomic analysis of viral communities in enrichment cultures.</title>
        <authorList>
            <person name="Liu Y."/>
            <person name="Brandt D."/>
            <person name="Ishino S."/>
            <person name="Ishino Y."/>
            <person name="Koonin E.V."/>
            <person name="Kalinowski J."/>
            <person name="Krupovic M."/>
            <person name="Prangishvili D."/>
        </authorList>
    </citation>
    <scope>NUCLEOTIDE SEQUENCE [LARGE SCALE GENOMIC DNA]</scope>
</reference>
<keyword evidence="2" id="KW-1185">Reference proteome</keyword>
<evidence type="ECO:0000313" key="2">
    <source>
        <dbReference type="Proteomes" id="UP000277970"/>
    </source>
</evidence>
<gene>
    <name evidence="1" type="ORF">SBRV1_gp12</name>
</gene>
<dbReference type="EMBL" id="MK064565">
    <property type="protein sequence ID" value="AZI75901.1"/>
    <property type="molecule type" value="Genomic_DNA"/>
</dbReference>